<keyword evidence="1" id="KW-0472">Membrane</keyword>
<sequence length="169" mass="18482">MIPERIPYKVIVGVLTVIFAAIIGIVYANPGTSVADKQDNDSAATELSAQNASYIDSDAAVKGAVKKFLTSLSTGDIKTARQLSCGDIEKSLSAQGAAQRIRAESNRYRRGVELYQLTATRNEDSAVARGVLVRRKAESDQGWAIPTEFHLTKKDRNAWQVCSYRDSEK</sequence>
<organism evidence="2">
    <name type="scientific">Gordonia sp. MP11Mi</name>
    <dbReference type="NCBI Taxonomy" id="3022769"/>
    <lineage>
        <taxon>Bacteria</taxon>
        <taxon>Bacillati</taxon>
        <taxon>Actinomycetota</taxon>
        <taxon>Actinomycetes</taxon>
        <taxon>Mycobacteriales</taxon>
        <taxon>Gordoniaceae</taxon>
        <taxon>Gordonia</taxon>
    </lineage>
</organism>
<evidence type="ECO:0000313" key="2">
    <source>
        <dbReference type="EMBL" id="WOC11685.1"/>
    </source>
</evidence>
<feature type="transmembrane region" description="Helical" evidence="1">
    <location>
        <begin position="6"/>
        <end position="28"/>
    </location>
</feature>
<dbReference type="EMBL" id="CP128986">
    <property type="protein sequence ID" value="WOC11685.1"/>
    <property type="molecule type" value="Genomic_DNA"/>
</dbReference>
<reference evidence="2" key="1">
    <citation type="submission" date="2023-06" db="EMBL/GenBank/DDBJ databases">
        <title>Gordonia sp. nov. and Pseudochrobactrum sp. nov., two species isolated from the burying beetle Nicrophorus vespilloides.</title>
        <authorList>
            <person name="Poehlein A."/>
            <person name="Guzman J."/>
            <person name="Daniel R."/>
            <person name="Vilcinskas A."/>
        </authorList>
    </citation>
    <scope>NUCLEOTIDE SEQUENCE</scope>
    <source>
        <strain evidence="2">MP11Mi</strain>
    </source>
</reference>
<evidence type="ECO:0000256" key="1">
    <source>
        <dbReference type="SAM" id="Phobius"/>
    </source>
</evidence>
<dbReference type="AlphaFoldDB" id="A0AA97CSM3"/>
<proteinExistence type="predicted"/>
<dbReference type="RefSeq" id="WP_420040975.1">
    <property type="nucleotide sequence ID" value="NZ_CP128986.1"/>
</dbReference>
<keyword evidence="1" id="KW-1133">Transmembrane helix</keyword>
<accession>A0AA97CSM3</accession>
<name>A0AA97CSM3_9ACTN</name>
<protein>
    <submittedName>
        <fullName evidence="2">Uncharacterized protein</fullName>
    </submittedName>
</protein>
<gene>
    <name evidence="2" type="ORF">MP11Mi_07620</name>
</gene>
<keyword evidence="1" id="KW-0812">Transmembrane</keyword>